<dbReference type="EMBL" id="GBXM01085387">
    <property type="protein sequence ID" value="JAH23190.1"/>
    <property type="molecule type" value="Transcribed_RNA"/>
</dbReference>
<accession>A0A0E9R3X3</accession>
<organism evidence="1">
    <name type="scientific">Anguilla anguilla</name>
    <name type="common">European freshwater eel</name>
    <name type="synonym">Muraena anguilla</name>
    <dbReference type="NCBI Taxonomy" id="7936"/>
    <lineage>
        <taxon>Eukaryota</taxon>
        <taxon>Metazoa</taxon>
        <taxon>Chordata</taxon>
        <taxon>Craniata</taxon>
        <taxon>Vertebrata</taxon>
        <taxon>Euteleostomi</taxon>
        <taxon>Actinopterygii</taxon>
        <taxon>Neopterygii</taxon>
        <taxon>Teleostei</taxon>
        <taxon>Anguilliformes</taxon>
        <taxon>Anguillidae</taxon>
        <taxon>Anguilla</taxon>
    </lineage>
</organism>
<reference evidence="1" key="1">
    <citation type="submission" date="2014-11" db="EMBL/GenBank/DDBJ databases">
        <authorList>
            <person name="Amaro Gonzalez C."/>
        </authorList>
    </citation>
    <scope>NUCLEOTIDE SEQUENCE</scope>
</reference>
<evidence type="ECO:0000313" key="1">
    <source>
        <dbReference type="EMBL" id="JAH23190.1"/>
    </source>
</evidence>
<sequence length="62" mass="7256">MNSQNVAPVRQLTLLTKSGLFSTKRELKFLQPKNTGTSYELYLRLQILYFLNCHWDFSCLSV</sequence>
<dbReference type="AlphaFoldDB" id="A0A0E9R3X3"/>
<name>A0A0E9R3X3_ANGAN</name>
<proteinExistence type="predicted"/>
<protein>
    <submittedName>
        <fullName evidence="1">Uncharacterized protein</fullName>
    </submittedName>
</protein>
<reference evidence="1" key="2">
    <citation type="journal article" date="2015" name="Fish Shellfish Immunol.">
        <title>Early steps in the European eel (Anguilla anguilla)-Vibrio vulnificus interaction in the gills: Role of the RtxA13 toxin.</title>
        <authorList>
            <person name="Callol A."/>
            <person name="Pajuelo D."/>
            <person name="Ebbesson L."/>
            <person name="Teles M."/>
            <person name="MacKenzie S."/>
            <person name="Amaro C."/>
        </authorList>
    </citation>
    <scope>NUCLEOTIDE SEQUENCE</scope>
</reference>